<dbReference type="Proteomes" id="UP000046392">
    <property type="component" value="Unplaced"/>
</dbReference>
<feature type="domain" description="CUT" evidence="9">
    <location>
        <begin position="322"/>
        <end position="408"/>
    </location>
</feature>
<evidence type="ECO:0000256" key="8">
    <source>
        <dbReference type="SAM" id="MobiDB-lite"/>
    </source>
</evidence>
<dbReference type="SUPFAM" id="SSF47413">
    <property type="entry name" value="lambda repressor-like DNA-binding domains"/>
    <property type="match status" value="1"/>
</dbReference>
<dbReference type="PANTHER" id="PTHR14057">
    <property type="entry name" value="TRANSCRIPTION FACTOR ONECUT"/>
    <property type="match status" value="1"/>
</dbReference>
<feature type="compositionally biased region" description="Polar residues" evidence="8">
    <location>
        <begin position="284"/>
        <end position="300"/>
    </location>
</feature>
<dbReference type="Pfam" id="PF02376">
    <property type="entry name" value="CUT"/>
    <property type="match status" value="1"/>
</dbReference>
<evidence type="ECO:0000313" key="10">
    <source>
        <dbReference type="Proteomes" id="UP000046392"/>
    </source>
</evidence>
<evidence type="ECO:0000256" key="4">
    <source>
        <dbReference type="ARBA" id="ARBA00023125"/>
    </source>
</evidence>
<feature type="compositionally biased region" description="Polar residues" evidence="8">
    <location>
        <begin position="44"/>
        <end position="59"/>
    </location>
</feature>
<organism evidence="10 11">
    <name type="scientific">Strongyloides papillosus</name>
    <name type="common">Intestinal threadworm</name>
    <dbReference type="NCBI Taxonomy" id="174720"/>
    <lineage>
        <taxon>Eukaryota</taxon>
        <taxon>Metazoa</taxon>
        <taxon>Ecdysozoa</taxon>
        <taxon>Nematoda</taxon>
        <taxon>Chromadorea</taxon>
        <taxon>Rhabditida</taxon>
        <taxon>Tylenchina</taxon>
        <taxon>Panagrolaimomorpha</taxon>
        <taxon>Strongyloidoidea</taxon>
        <taxon>Strongyloididae</taxon>
        <taxon>Strongyloides</taxon>
    </lineage>
</organism>
<keyword evidence="3" id="KW-0805">Transcription regulation</keyword>
<keyword evidence="10" id="KW-1185">Reference proteome</keyword>
<evidence type="ECO:0000256" key="2">
    <source>
        <dbReference type="ARBA" id="ARBA00008190"/>
    </source>
</evidence>
<keyword evidence="4" id="KW-0238">DNA-binding</keyword>
<feature type="region of interest" description="Disordered" evidence="8">
    <location>
        <begin position="32"/>
        <end position="59"/>
    </location>
</feature>
<evidence type="ECO:0000313" key="11">
    <source>
        <dbReference type="WBParaSite" id="SPAL_0000813400.1"/>
    </source>
</evidence>
<dbReference type="WBParaSite" id="SPAL_0000813400.1">
    <property type="protein sequence ID" value="SPAL_0000813400.1"/>
    <property type="gene ID" value="SPAL_0000813400"/>
</dbReference>
<dbReference type="GO" id="GO:0005634">
    <property type="term" value="C:nucleus"/>
    <property type="evidence" value="ECO:0007669"/>
    <property type="project" value="UniProtKB-SubCell"/>
</dbReference>
<evidence type="ECO:0000256" key="7">
    <source>
        <dbReference type="ARBA" id="ARBA00023242"/>
    </source>
</evidence>
<dbReference type="PROSITE" id="PS51042">
    <property type="entry name" value="CUT"/>
    <property type="match status" value="1"/>
</dbReference>
<dbReference type="InterPro" id="IPR003350">
    <property type="entry name" value="CUT_dom"/>
</dbReference>
<feature type="region of interest" description="Disordered" evidence="8">
    <location>
        <begin position="250"/>
        <end position="325"/>
    </location>
</feature>
<reference evidence="11" key="1">
    <citation type="submission" date="2017-02" db="UniProtKB">
        <authorList>
            <consortium name="WormBaseParasite"/>
        </authorList>
    </citation>
    <scope>IDENTIFICATION</scope>
</reference>
<name>A0A0N5BQG9_STREA</name>
<dbReference type="FunFam" id="1.10.260.40:FF:000005">
    <property type="entry name" value="One cut domain family member"/>
    <property type="match status" value="1"/>
</dbReference>
<dbReference type="InterPro" id="IPR051649">
    <property type="entry name" value="CUT_Homeobox"/>
</dbReference>
<dbReference type="Gene3D" id="1.10.260.40">
    <property type="entry name" value="lambda repressor-like DNA-binding domains"/>
    <property type="match status" value="1"/>
</dbReference>
<dbReference type="AlphaFoldDB" id="A0A0N5BQG9"/>
<protein>
    <submittedName>
        <fullName evidence="11">CUT domain-containing protein</fullName>
    </submittedName>
</protein>
<evidence type="ECO:0000259" key="9">
    <source>
        <dbReference type="PROSITE" id="PS51042"/>
    </source>
</evidence>
<evidence type="ECO:0000256" key="5">
    <source>
        <dbReference type="ARBA" id="ARBA00023155"/>
    </source>
</evidence>
<feature type="region of interest" description="Disordered" evidence="8">
    <location>
        <begin position="414"/>
        <end position="438"/>
    </location>
</feature>
<dbReference type="PANTHER" id="PTHR14057:SF32">
    <property type="entry name" value="HOMEOBOX PROTEIN CEH-21-RELATED"/>
    <property type="match status" value="1"/>
</dbReference>
<evidence type="ECO:0000256" key="6">
    <source>
        <dbReference type="ARBA" id="ARBA00023163"/>
    </source>
</evidence>
<dbReference type="GO" id="GO:0000978">
    <property type="term" value="F:RNA polymerase II cis-regulatory region sequence-specific DNA binding"/>
    <property type="evidence" value="ECO:0007669"/>
    <property type="project" value="TreeGrafter"/>
</dbReference>
<evidence type="ECO:0000256" key="3">
    <source>
        <dbReference type="ARBA" id="ARBA00023015"/>
    </source>
</evidence>
<sequence>MGFEVKYISSGDVPDPCDVPGDQVDAATDEEVCPPKSECKGPSPNISGPFNETNKSKNPFQRNGSHYFEKSGRPIYLQSHFCHPPTFWAANYINAPRPNLDHPQIQNCYSNLHHPPLHYNFPSNTNNKYQRRTEYGKINYDYGEPGNNTMTNDKPITRCCCCGRNRVYDGDSEIQKGSCNVNNILQEHRVVQYNRREFVVPQRNLYGIHEVARERVIRHVSGNRITRPMEPLPSDMGMCKLIEGSNEESQPTILPIDSSINNSDNSSTTRVEESVSPLPIDTLFSVSDEGNGNKSSNKRINTSKKTKRKLNKDNNDSDGDSCSTSDSLLDIDTESLCRFVSEELKKHSISQATFARKVLNRSQGTLSDMLRNPKPWNQLKTGRVTFVRMHRWSCLPEDVRARILNEDSRFTRPERRRRRNRPKINVTEDILTNDDNNV</sequence>
<dbReference type="GO" id="GO:0000981">
    <property type="term" value="F:DNA-binding transcription factor activity, RNA polymerase II-specific"/>
    <property type="evidence" value="ECO:0007669"/>
    <property type="project" value="TreeGrafter"/>
</dbReference>
<dbReference type="SMART" id="SM01109">
    <property type="entry name" value="CUT"/>
    <property type="match status" value="1"/>
</dbReference>
<comment type="similarity">
    <text evidence="2">Belongs to the CUT homeobox family.</text>
</comment>
<keyword evidence="6" id="KW-0804">Transcription</keyword>
<feature type="compositionally biased region" description="Low complexity" evidence="8">
    <location>
        <begin position="256"/>
        <end position="267"/>
    </location>
</feature>
<accession>A0A0N5BQG9</accession>
<dbReference type="STRING" id="174720.A0A0N5BQG9"/>
<keyword evidence="5" id="KW-0371">Homeobox</keyword>
<comment type="subcellular location">
    <subcellularLocation>
        <location evidence="1">Nucleus</location>
    </subcellularLocation>
</comment>
<feature type="compositionally biased region" description="Basic residues" evidence="8">
    <location>
        <begin position="301"/>
        <end position="310"/>
    </location>
</feature>
<keyword evidence="7" id="KW-0539">Nucleus</keyword>
<dbReference type="InterPro" id="IPR010982">
    <property type="entry name" value="Lambda_DNA-bd_dom_sf"/>
</dbReference>
<evidence type="ECO:0000256" key="1">
    <source>
        <dbReference type="ARBA" id="ARBA00004123"/>
    </source>
</evidence>
<proteinExistence type="inferred from homology"/>